<evidence type="ECO:0000256" key="6">
    <source>
        <dbReference type="SAM" id="SignalP"/>
    </source>
</evidence>
<name>A0A1B7L271_9ENTR</name>
<feature type="chain" id="PRO_5008596624" evidence="6">
    <location>
        <begin position="22"/>
        <end position="262"/>
    </location>
</feature>
<keyword evidence="5" id="KW-0998">Cell outer membrane</keyword>
<evidence type="ECO:0000313" key="7">
    <source>
        <dbReference type="EMBL" id="OAT76388.1"/>
    </source>
</evidence>
<dbReference type="PANTHER" id="PTHR38776:SF1">
    <property type="entry name" value="MLTA-INTERACTING PROTEIN-RELATED"/>
    <property type="match status" value="1"/>
</dbReference>
<sequence>MIARKLMLYMACFALTGTATAVRADDTSPAQRSISIGIAGQNIPRYSGSDKHNWQVVPVVQARDGAFFLDSEKGVGYDLQTDNGFWLEHTLGYSLGRSERNSLWRDGSDKLKGMGNINPTVNTAIVVGWSATSWLTLEGKATLPLSESQGVSYQTSVTLVPWQTSTDTVALSSAALFGDSRYMNTNYGVNIRQSRRSGYSFYSAPGGFYGVDTSLTWDHQLTEQWGILVSVDYQWLGSHAADSQIVSRRNEVGTTLGVLYSF</sequence>
<evidence type="ECO:0000256" key="4">
    <source>
        <dbReference type="ARBA" id="ARBA00023136"/>
    </source>
</evidence>
<accession>A0A1B7L271</accession>
<dbReference type="AlphaFoldDB" id="A0A1B7L271"/>
<evidence type="ECO:0000256" key="3">
    <source>
        <dbReference type="ARBA" id="ARBA00022729"/>
    </source>
</evidence>
<gene>
    <name evidence="7" type="ORF">A9B99_08710</name>
</gene>
<organism evidence="7 8">
    <name type="scientific">Mangrovibacter phragmitis</name>
    <dbReference type="NCBI Taxonomy" id="1691903"/>
    <lineage>
        <taxon>Bacteria</taxon>
        <taxon>Pseudomonadati</taxon>
        <taxon>Pseudomonadota</taxon>
        <taxon>Gammaproteobacteria</taxon>
        <taxon>Enterobacterales</taxon>
        <taxon>Enterobacteriaceae</taxon>
        <taxon>Mangrovibacter</taxon>
    </lineage>
</organism>
<feature type="signal peptide" evidence="6">
    <location>
        <begin position="1"/>
        <end position="21"/>
    </location>
</feature>
<comment type="subcellular location">
    <subcellularLocation>
        <location evidence="1">Cell outer membrane</location>
    </subcellularLocation>
</comment>
<reference evidence="8" key="1">
    <citation type="submission" date="2016-05" db="EMBL/GenBank/DDBJ databases">
        <authorList>
            <person name="Behera P."/>
            <person name="Vaishampayan P."/>
            <person name="Singh N."/>
            <person name="Raina V."/>
            <person name="Suar M."/>
            <person name="Pattnaik A."/>
            <person name="Rastogi G."/>
        </authorList>
    </citation>
    <scope>NUCLEOTIDE SEQUENCE [LARGE SCALE GENOMIC DNA]</scope>
    <source>
        <strain evidence="8">MP23</strain>
    </source>
</reference>
<evidence type="ECO:0000313" key="8">
    <source>
        <dbReference type="Proteomes" id="UP000078225"/>
    </source>
</evidence>
<evidence type="ECO:0000256" key="2">
    <source>
        <dbReference type="ARBA" id="ARBA00005722"/>
    </source>
</evidence>
<proteinExistence type="inferred from homology"/>
<protein>
    <submittedName>
        <fullName evidence="7">MltA-interacting MipA family protein</fullName>
    </submittedName>
</protein>
<keyword evidence="8" id="KW-1185">Reference proteome</keyword>
<evidence type="ECO:0000256" key="5">
    <source>
        <dbReference type="ARBA" id="ARBA00023237"/>
    </source>
</evidence>
<dbReference type="InterPro" id="IPR010583">
    <property type="entry name" value="MipA"/>
</dbReference>
<keyword evidence="3 6" id="KW-0732">Signal</keyword>
<dbReference type="OrthoDB" id="5951177at2"/>
<evidence type="ECO:0000256" key="1">
    <source>
        <dbReference type="ARBA" id="ARBA00004442"/>
    </source>
</evidence>
<comment type="similarity">
    <text evidence="2">Belongs to the MipA/OmpV family.</text>
</comment>
<dbReference type="EMBL" id="LYRP01000022">
    <property type="protein sequence ID" value="OAT76388.1"/>
    <property type="molecule type" value="Genomic_DNA"/>
</dbReference>
<keyword evidence="4" id="KW-0472">Membrane</keyword>
<dbReference type="STRING" id="1691903.A9B99_08710"/>
<dbReference type="GO" id="GO:0009279">
    <property type="term" value="C:cell outer membrane"/>
    <property type="evidence" value="ECO:0007669"/>
    <property type="project" value="UniProtKB-SubCell"/>
</dbReference>
<dbReference type="Pfam" id="PF06629">
    <property type="entry name" value="MipA"/>
    <property type="match status" value="1"/>
</dbReference>
<comment type="caution">
    <text evidence="7">The sequence shown here is derived from an EMBL/GenBank/DDBJ whole genome shotgun (WGS) entry which is preliminary data.</text>
</comment>
<dbReference type="PANTHER" id="PTHR38776">
    <property type="entry name" value="MLTA-INTERACTING PROTEIN-RELATED"/>
    <property type="match status" value="1"/>
</dbReference>
<dbReference type="Proteomes" id="UP000078225">
    <property type="component" value="Unassembled WGS sequence"/>
</dbReference>
<dbReference type="RefSeq" id="WP_064598325.1">
    <property type="nucleotide sequence ID" value="NZ_CP134782.1"/>
</dbReference>